<sequence length="537" mass="60853">MENYHNWVKSTLFVVGVCVGTNATASETVSSENADLHNVAIMMSEPMMRVDGSYHELLDAYYLKPVYGVNNTVMAPLEDILDELNGAYITNGNQVKVELNEQTIEMSIDSKVALVNGKSIDMPVVPQKINGALYLPFKFVFEQLGAKYHWDGKRKTENGKRKTGNGKRERAVATMLRPKNSMFEYEKGSISLKTIYEKGDDWFASKEAKHVANAMIENQNPDGGWFKIGSSASLAQVYDRDKFPTYRQKSTIDNDATYVQITTLIKVYAQTHDECYKDSALRGIEYLIKGQLDHGGWPQFFPQTRGYHRHITFNDDVISNTLTVLRDVVAQKEGYEFVSKQLADQAKVAVEKGIALILDRQVVVNGKKTGWCAQYHYETLNCEKGRSFELAAISGGESVKVVKFLTSIEKPSPEVVNAINDAVAFLESQSIKNKAMVKVSDPTLEFGVDRVVIDKEGVMSWPRFIDTETLQPLFSNRQGDRLRQFDDISYERSIKYSWLVTSPNTLINDLYPKWQKSTRSNMQAGLQERTKRVRKER</sequence>
<dbReference type="Gene3D" id="1.50.10.20">
    <property type="match status" value="1"/>
</dbReference>
<dbReference type="InterPro" id="IPR036582">
    <property type="entry name" value="Mao_N_sf"/>
</dbReference>
<dbReference type="InterPro" id="IPR012669">
    <property type="entry name" value="Pectate_lyase"/>
</dbReference>
<name>F2JV45_MARM1</name>
<evidence type="ECO:0000259" key="1">
    <source>
        <dbReference type="Pfam" id="PF07833"/>
    </source>
</evidence>
<dbReference type="Pfam" id="PF07833">
    <property type="entry name" value="Cu_amine_oxidN1"/>
    <property type="match status" value="1"/>
</dbReference>
<dbReference type="EMBL" id="CP002583">
    <property type="protein sequence ID" value="ADZ92803.1"/>
    <property type="molecule type" value="Genomic_DNA"/>
</dbReference>
<accession>F2JV45</accession>
<dbReference type="GO" id="GO:0016829">
    <property type="term" value="F:lyase activity"/>
    <property type="evidence" value="ECO:0007669"/>
    <property type="project" value="UniProtKB-KW"/>
</dbReference>
<dbReference type="Gene3D" id="3.30.457.10">
    <property type="entry name" value="Copper amine oxidase-like, N-terminal domain"/>
    <property type="match status" value="1"/>
</dbReference>
<evidence type="ECO:0000313" key="2">
    <source>
        <dbReference type="EMBL" id="ADZ92803.1"/>
    </source>
</evidence>
<dbReference type="KEGG" id="mme:Marme_3590"/>
<dbReference type="InterPro" id="IPR012854">
    <property type="entry name" value="Cu_amine_oxidase-like_N"/>
</dbReference>
<dbReference type="AlphaFoldDB" id="F2JV45"/>
<organism evidence="2 3">
    <name type="scientific">Marinomonas mediterranea (strain ATCC 700492 / JCM 21426 / NBRC 103028 / MMB-1)</name>
    <dbReference type="NCBI Taxonomy" id="717774"/>
    <lineage>
        <taxon>Bacteria</taxon>
        <taxon>Pseudomonadati</taxon>
        <taxon>Pseudomonadota</taxon>
        <taxon>Gammaproteobacteria</taxon>
        <taxon>Oceanospirillales</taxon>
        <taxon>Oceanospirillaceae</taxon>
        <taxon>Marinomonas</taxon>
    </lineage>
</organism>
<feature type="domain" description="Copper amine oxidase-like N-terminal" evidence="1">
    <location>
        <begin position="65"/>
        <end position="156"/>
    </location>
</feature>
<evidence type="ECO:0000313" key="3">
    <source>
        <dbReference type="Proteomes" id="UP000001062"/>
    </source>
</evidence>
<dbReference type="eggNOG" id="COG1404">
    <property type="taxonomic scope" value="Bacteria"/>
</dbReference>
<dbReference type="Proteomes" id="UP000001062">
    <property type="component" value="Chromosome"/>
</dbReference>
<dbReference type="Pfam" id="PF09492">
    <property type="entry name" value="Pec_lyase"/>
    <property type="match status" value="1"/>
</dbReference>
<dbReference type="RefSeq" id="WP_013662705.1">
    <property type="nucleotide sequence ID" value="NC_015276.1"/>
</dbReference>
<dbReference type="HOGENOM" id="CLU_519445_0_0_6"/>
<dbReference type="SUPFAM" id="SSF55383">
    <property type="entry name" value="Copper amine oxidase, domain N"/>
    <property type="match status" value="1"/>
</dbReference>
<dbReference type="OrthoDB" id="9804686at2"/>
<keyword evidence="3" id="KW-1185">Reference proteome</keyword>
<dbReference type="STRING" id="717774.Marme_3590"/>
<proteinExistence type="predicted"/>
<protein>
    <submittedName>
        <fullName evidence="2">Pectate lyase</fullName>
    </submittedName>
</protein>
<dbReference type="SUPFAM" id="SSF81853">
    <property type="entry name" value="Family 10 polysaccharide lyase"/>
    <property type="match status" value="1"/>
</dbReference>
<dbReference type="PATRIC" id="fig|717774.3.peg.3698"/>
<dbReference type="eggNOG" id="COG2755">
    <property type="taxonomic scope" value="Bacteria"/>
</dbReference>
<reference evidence="2 3" key="1">
    <citation type="journal article" date="2012" name="Stand. Genomic Sci.">
        <title>Complete genome sequence of the melanogenic marine bacterium Marinomonas mediterranea type strain (MMB-1(T)).</title>
        <authorList>
            <person name="Lucas-Elio P."/>
            <person name="Goodwin L."/>
            <person name="Woyke T."/>
            <person name="Pitluck S."/>
            <person name="Nolan M."/>
            <person name="Kyrpides N.C."/>
            <person name="Detter J.C."/>
            <person name="Copeland A."/>
            <person name="Teshima H."/>
            <person name="Bruce D."/>
            <person name="Detter C."/>
            <person name="Tapia R."/>
            <person name="Han S."/>
            <person name="Land M.L."/>
            <person name="Ivanova N."/>
            <person name="Mikhailova N."/>
            <person name="Johnston A.W."/>
            <person name="Sanchez-Amat A."/>
        </authorList>
    </citation>
    <scope>NUCLEOTIDE SEQUENCE [LARGE SCALE GENOMIC DNA]</scope>
    <source>
        <strain evidence="3">ATCC 700492 / JCM 21426 / NBRC 103028 / MMB-1</strain>
    </source>
</reference>
<dbReference type="NCBIfam" id="TIGR02474">
    <property type="entry name" value="pec_lyase"/>
    <property type="match status" value="1"/>
</dbReference>
<gene>
    <name evidence="2" type="ordered locus">Marme_3590</name>
</gene>
<keyword evidence="2" id="KW-0456">Lyase</keyword>